<evidence type="ECO:0000256" key="5">
    <source>
        <dbReference type="ARBA" id="ARBA00022475"/>
    </source>
</evidence>
<dbReference type="InterPro" id="IPR011577">
    <property type="entry name" value="Cyt_b561_bac/Ni-Hgenase"/>
</dbReference>
<comment type="cofactor">
    <cofactor evidence="1">
        <name>heme</name>
        <dbReference type="ChEBI" id="CHEBI:30413"/>
    </cofactor>
</comment>
<comment type="similarity">
    <text evidence="3">Belongs to the formate dehydrogenase gamma subunit family.</text>
</comment>
<reference evidence="15 16" key="1">
    <citation type="submission" date="2024-09" db="EMBL/GenBank/DDBJ databases">
        <title>Novel species of the genus Pelomonas and Roseateles isolated from streams.</title>
        <authorList>
            <person name="Lu H."/>
        </authorList>
    </citation>
    <scope>NUCLEOTIDE SEQUENCE [LARGE SCALE GENOMIC DNA]</scope>
    <source>
        <strain evidence="15 16">BYS96W</strain>
    </source>
</reference>
<keyword evidence="4" id="KW-0813">Transport</keyword>
<evidence type="ECO:0000313" key="16">
    <source>
        <dbReference type="Proteomes" id="UP001606305"/>
    </source>
</evidence>
<dbReference type="NCBIfam" id="TIGR01583">
    <property type="entry name" value="formate-DH-gamm"/>
    <property type="match status" value="1"/>
</dbReference>
<comment type="subcellular location">
    <subcellularLocation>
        <location evidence="2">Cell membrane</location>
        <topology evidence="2">Multi-pass membrane protein</topology>
    </subcellularLocation>
</comment>
<keyword evidence="15" id="KW-0560">Oxidoreductase</keyword>
<evidence type="ECO:0000256" key="8">
    <source>
        <dbReference type="ARBA" id="ARBA00022723"/>
    </source>
</evidence>
<accession>A0ABW7G162</accession>
<evidence type="ECO:0000256" key="1">
    <source>
        <dbReference type="ARBA" id="ARBA00001971"/>
    </source>
</evidence>
<keyword evidence="5" id="KW-1003">Cell membrane</keyword>
<dbReference type="EMBL" id="JBIGIA010000001">
    <property type="protein sequence ID" value="MFG6455673.1"/>
    <property type="molecule type" value="Genomic_DNA"/>
</dbReference>
<keyword evidence="10 13" id="KW-1133">Transmembrane helix</keyword>
<evidence type="ECO:0000259" key="14">
    <source>
        <dbReference type="Pfam" id="PF01292"/>
    </source>
</evidence>
<dbReference type="PANTHER" id="PTHR30074:SF5">
    <property type="entry name" value="FORMATE DEHYDROGENASE, NITRATE-INDUCIBLE, CYTOCHROME B556(FDN) SUBUNIT"/>
    <property type="match status" value="1"/>
</dbReference>
<evidence type="ECO:0000256" key="9">
    <source>
        <dbReference type="ARBA" id="ARBA00022982"/>
    </source>
</evidence>
<evidence type="ECO:0000256" key="13">
    <source>
        <dbReference type="SAM" id="Phobius"/>
    </source>
</evidence>
<feature type="transmembrane region" description="Helical" evidence="13">
    <location>
        <begin position="149"/>
        <end position="175"/>
    </location>
</feature>
<keyword evidence="6" id="KW-0349">Heme</keyword>
<evidence type="ECO:0000256" key="2">
    <source>
        <dbReference type="ARBA" id="ARBA00004651"/>
    </source>
</evidence>
<dbReference type="Gene3D" id="1.20.950.20">
    <property type="entry name" value="Transmembrane di-heme cytochromes, Chain C"/>
    <property type="match status" value="1"/>
</dbReference>
<evidence type="ECO:0000256" key="3">
    <source>
        <dbReference type="ARBA" id="ARBA00010747"/>
    </source>
</evidence>
<dbReference type="Proteomes" id="UP001606305">
    <property type="component" value="Unassembled WGS sequence"/>
</dbReference>
<dbReference type="InterPro" id="IPR051817">
    <property type="entry name" value="FDH_cytochrome_b556_subunit"/>
</dbReference>
<keyword evidence="12 13" id="KW-0472">Membrane</keyword>
<dbReference type="InterPro" id="IPR006471">
    <property type="entry name" value="Formate_DH_gsu"/>
</dbReference>
<evidence type="ECO:0000313" key="15">
    <source>
        <dbReference type="EMBL" id="MFG6455673.1"/>
    </source>
</evidence>
<dbReference type="GO" id="GO:0008863">
    <property type="term" value="F:formate dehydrogenase (NAD+) activity"/>
    <property type="evidence" value="ECO:0007669"/>
    <property type="project" value="UniProtKB-EC"/>
</dbReference>
<dbReference type="Pfam" id="PF01292">
    <property type="entry name" value="Ni_hydr_CYTB"/>
    <property type="match status" value="1"/>
</dbReference>
<feature type="domain" description="Cytochrome b561 bacterial/Ni-hydrogenase" evidence="14">
    <location>
        <begin position="8"/>
        <end position="185"/>
    </location>
</feature>
<keyword evidence="7 13" id="KW-0812">Transmembrane</keyword>
<evidence type="ECO:0000256" key="7">
    <source>
        <dbReference type="ARBA" id="ARBA00022692"/>
    </source>
</evidence>
<evidence type="ECO:0000256" key="4">
    <source>
        <dbReference type="ARBA" id="ARBA00022448"/>
    </source>
</evidence>
<name>A0ABW7G162_9BURK</name>
<dbReference type="RefSeq" id="WP_394486326.1">
    <property type="nucleotide sequence ID" value="NZ_JBIGIA010000001.1"/>
</dbReference>
<evidence type="ECO:0000256" key="12">
    <source>
        <dbReference type="ARBA" id="ARBA00023136"/>
    </source>
</evidence>
<dbReference type="EC" id="1.17.1.9" evidence="15"/>
<keyword evidence="9" id="KW-0249">Electron transport</keyword>
<evidence type="ECO:0000256" key="10">
    <source>
        <dbReference type="ARBA" id="ARBA00022989"/>
    </source>
</evidence>
<dbReference type="InterPro" id="IPR016174">
    <property type="entry name" value="Di-haem_cyt_TM"/>
</dbReference>
<comment type="caution">
    <text evidence="15">The sequence shown here is derived from an EMBL/GenBank/DDBJ whole genome shotgun (WGS) entry which is preliminary data.</text>
</comment>
<protein>
    <submittedName>
        <fullName evidence="15">Formate dehydrogenase subunit gamma</fullName>
        <ecNumber evidence="15">1.17.1.9</ecNumber>
    </submittedName>
</protein>
<feature type="transmembrane region" description="Helical" evidence="13">
    <location>
        <begin position="20"/>
        <end position="42"/>
    </location>
</feature>
<keyword evidence="11" id="KW-0408">Iron</keyword>
<evidence type="ECO:0000256" key="11">
    <source>
        <dbReference type="ARBA" id="ARBA00023004"/>
    </source>
</evidence>
<proteinExistence type="inferred from homology"/>
<organism evidence="15 16">
    <name type="scientific">Pelomonas nitida</name>
    <dbReference type="NCBI Taxonomy" id="3299027"/>
    <lineage>
        <taxon>Bacteria</taxon>
        <taxon>Pseudomonadati</taxon>
        <taxon>Pseudomonadota</taxon>
        <taxon>Betaproteobacteria</taxon>
        <taxon>Burkholderiales</taxon>
        <taxon>Sphaerotilaceae</taxon>
        <taxon>Roseateles</taxon>
    </lineage>
</organism>
<keyword evidence="8" id="KW-0479">Metal-binding</keyword>
<keyword evidence="16" id="KW-1185">Reference proteome</keyword>
<dbReference type="PANTHER" id="PTHR30074">
    <property type="entry name" value="FORMATE DEHYDROGENASE, NITRATE-INDUCIBLE, CYTOCHROME B556 FDN SUBUNIT"/>
    <property type="match status" value="1"/>
</dbReference>
<evidence type="ECO:0000256" key="6">
    <source>
        <dbReference type="ARBA" id="ARBA00022617"/>
    </source>
</evidence>
<dbReference type="SUPFAM" id="SSF81342">
    <property type="entry name" value="Transmembrane di-heme cytochromes"/>
    <property type="match status" value="1"/>
</dbReference>
<feature type="transmembrane region" description="Helical" evidence="13">
    <location>
        <begin position="54"/>
        <end position="75"/>
    </location>
</feature>
<gene>
    <name evidence="15" type="ORF">ACG00X_02400</name>
</gene>
<feature type="transmembrane region" description="Helical" evidence="13">
    <location>
        <begin position="115"/>
        <end position="137"/>
    </location>
</feature>
<sequence length="207" mass="23614">MGIRYLPRYSASERTNHWLIVLFFIGAALSGLAFFHPSLFFLSAFVGGGTWARILHPFMGLLMALCFLVMFMRLWRHNVMTAADREWMKHSAQMLRGDKSGMPPAGRYNGGQKQVFWVMATSLAVLVLTGFMFWQPWFANAFPILLRRIAVLLHAFSATVLVISVIVHVYAAIWVKGTIRAMTRGTVTEGWARQNHPLWHREMTGKQ</sequence>